<dbReference type="SUPFAM" id="SSF53474">
    <property type="entry name" value="alpha/beta-Hydrolases"/>
    <property type="match status" value="1"/>
</dbReference>
<name>A0A6G0TKD1_APHGL</name>
<feature type="chain" id="PRO_5026120928" description="Serine protease K12H4.7" evidence="6">
    <location>
        <begin position="19"/>
        <end position="500"/>
    </location>
</feature>
<evidence type="ECO:0000313" key="7">
    <source>
        <dbReference type="EMBL" id="KAE9533845.1"/>
    </source>
</evidence>
<dbReference type="OrthoDB" id="1735038at2759"/>
<evidence type="ECO:0000256" key="3">
    <source>
        <dbReference type="ARBA" id="ARBA00022729"/>
    </source>
</evidence>
<dbReference type="InterPro" id="IPR029058">
    <property type="entry name" value="AB_hydrolase_fold"/>
</dbReference>
<dbReference type="Gene3D" id="3.40.50.1820">
    <property type="entry name" value="alpha/beta hydrolase"/>
    <property type="match status" value="1"/>
</dbReference>
<keyword evidence="5" id="KW-0325">Glycoprotein</keyword>
<evidence type="ECO:0000256" key="4">
    <source>
        <dbReference type="ARBA" id="ARBA00022801"/>
    </source>
</evidence>
<dbReference type="GO" id="GO:0070008">
    <property type="term" value="F:serine-type exopeptidase activity"/>
    <property type="evidence" value="ECO:0007669"/>
    <property type="project" value="InterPro"/>
</dbReference>
<keyword evidence="8" id="KW-1185">Reference proteome</keyword>
<gene>
    <name evidence="7" type="ORF">AGLY_008924</name>
</gene>
<sequence length="500" mass="57164">MNLIFCVVWCCLWWSSSATYDSKSYKRLGGIGKPNSTAITRNRIYENKWFEQRLDHFNPTDTRTWKQRYQMNLKYYKRGGPVFLRLGGEDGISHNWINGGAWIEYAEKCNALCFQLEHRYYGKSQPTINASTSNLLYLNIEQALADLGRFINTITSENESLLFNAKWIVFGASYAGSLAAWARMKYPQLVHAAVSSSGTLGAKIDFPEYYMTAQSALSDYNPKCARHIKEATSMINDYLKTVDGAKYIDNKFKTCVHIDIKNKKDITQFFNNLAIPIALAVQNNNNNRYYTDTEQMSSITISSICSMMLDRALGNSLERYADVHKKLRSATRTTCTPHVYQAAIKAFKETSWKSQYLHTGDRQWLYQSCTELGHFATSHQDNNLFGNIIPLKYFTDKCSEVFGKSYNLNALRNAVHKANSMYNFMKKKTSRVIYLHGCLDPWKKLGLNQPQSGNSVSIVIEGVSHCADFYPSSSSDPPQLTKARKTVLYHLKKWLSENDN</sequence>
<dbReference type="Proteomes" id="UP000475862">
    <property type="component" value="Unassembled WGS sequence"/>
</dbReference>
<dbReference type="AlphaFoldDB" id="A0A6G0TKD1"/>
<evidence type="ECO:0008006" key="9">
    <source>
        <dbReference type="Google" id="ProtNLM"/>
    </source>
</evidence>
<dbReference type="Gene3D" id="1.20.120.980">
    <property type="entry name" value="Serine carboxypeptidase S28, SKS domain"/>
    <property type="match status" value="1"/>
</dbReference>
<dbReference type="GO" id="GO:0008239">
    <property type="term" value="F:dipeptidyl-peptidase activity"/>
    <property type="evidence" value="ECO:0007669"/>
    <property type="project" value="TreeGrafter"/>
</dbReference>
<protein>
    <recommendedName>
        <fullName evidence="9">Serine protease K12H4.7</fullName>
    </recommendedName>
</protein>
<comment type="similarity">
    <text evidence="1">Belongs to the peptidase S28 family.</text>
</comment>
<comment type="caution">
    <text evidence="7">The sequence shown here is derived from an EMBL/GenBank/DDBJ whole genome shotgun (WGS) entry which is preliminary data.</text>
</comment>
<feature type="signal peptide" evidence="6">
    <location>
        <begin position="1"/>
        <end position="18"/>
    </location>
</feature>
<dbReference type="EMBL" id="VYZN01000031">
    <property type="protein sequence ID" value="KAE9533845.1"/>
    <property type="molecule type" value="Genomic_DNA"/>
</dbReference>
<accession>A0A6G0TKD1</accession>
<keyword evidence="4" id="KW-0378">Hydrolase</keyword>
<evidence type="ECO:0000256" key="2">
    <source>
        <dbReference type="ARBA" id="ARBA00022670"/>
    </source>
</evidence>
<reference evidence="7 8" key="1">
    <citation type="submission" date="2019-08" db="EMBL/GenBank/DDBJ databases">
        <title>The genome of the soybean aphid Biotype 1, its phylome, world population structure and adaptation to the North American continent.</title>
        <authorList>
            <person name="Giordano R."/>
            <person name="Donthu R.K."/>
            <person name="Hernandez A.G."/>
            <person name="Wright C.L."/>
            <person name="Zimin A.V."/>
        </authorList>
    </citation>
    <scope>NUCLEOTIDE SEQUENCE [LARGE SCALE GENOMIC DNA]</scope>
    <source>
        <tissue evidence="7">Whole aphids</tissue>
    </source>
</reference>
<dbReference type="InterPro" id="IPR042269">
    <property type="entry name" value="Ser_carbopepase_S28_SKS"/>
</dbReference>
<organism evidence="7 8">
    <name type="scientific">Aphis glycines</name>
    <name type="common">Soybean aphid</name>
    <dbReference type="NCBI Taxonomy" id="307491"/>
    <lineage>
        <taxon>Eukaryota</taxon>
        <taxon>Metazoa</taxon>
        <taxon>Ecdysozoa</taxon>
        <taxon>Arthropoda</taxon>
        <taxon>Hexapoda</taxon>
        <taxon>Insecta</taxon>
        <taxon>Pterygota</taxon>
        <taxon>Neoptera</taxon>
        <taxon>Paraneoptera</taxon>
        <taxon>Hemiptera</taxon>
        <taxon>Sternorrhyncha</taxon>
        <taxon>Aphidomorpha</taxon>
        <taxon>Aphidoidea</taxon>
        <taxon>Aphididae</taxon>
        <taxon>Aphidini</taxon>
        <taxon>Aphis</taxon>
        <taxon>Aphis</taxon>
    </lineage>
</organism>
<dbReference type="PANTHER" id="PTHR11010">
    <property type="entry name" value="PROTEASE S28 PRO-X CARBOXYPEPTIDASE-RELATED"/>
    <property type="match status" value="1"/>
</dbReference>
<evidence type="ECO:0000256" key="1">
    <source>
        <dbReference type="ARBA" id="ARBA00011079"/>
    </source>
</evidence>
<dbReference type="InterPro" id="IPR008758">
    <property type="entry name" value="Peptidase_S28"/>
</dbReference>
<dbReference type="PANTHER" id="PTHR11010:SF117">
    <property type="entry name" value="SERINE PROTEASE 16"/>
    <property type="match status" value="1"/>
</dbReference>
<keyword evidence="3 6" id="KW-0732">Signal</keyword>
<evidence type="ECO:0000313" key="8">
    <source>
        <dbReference type="Proteomes" id="UP000475862"/>
    </source>
</evidence>
<dbReference type="GO" id="GO:0006508">
    <property type="term" value="P:proteolysis"/>
    <property type="evidence" value="ECO:0007669"/>
    <property type="project" value="UniProtKB-KW"/>
</dbReference>
<proteinExistence type="inferred from homology"/>
<evidence type="ECO:0000256" key="6">
    <source>
        <dbReference type="SAM" id="SignalP"/>
    </source>
</evidence>
<dbReference type="Pfam" id="PF05577">
    <property type="entry name" value="Peptidase_S28"/>
    <property type="match status" value="1"/>
</dbReference>
<keyword evidence="2" id="KW-0645">Protease</keyword>
<evidence type="ECO:0000256" key="5">
    <source>
        <dbReference type="ARBA" id="ARBA00023180"/>
    </source>
</evidence>